<name>A0A1V4BSG5_MICAE</name>
<dbReference type="Gene3D" id="3.40.50.1010">
    <property type="entry name" value="5'-nuclease"/>
    <property type="match status" value="1"/>
</dbReference>
<gene>
    <name evidence="1" type="ORF">B1L04_15290</name>
</gene>
<dbReference type="SUPFAM" id="SSF88723">
    <property type="entry name" value="PIN domain-like"/>
    <property type="match status" value="1"/>
</dbReference>
<proteinExistence type="predicted"/>
<organism evidence="1 2">
    <name type="scientific">Microcystis aeruginosa KW</name>
    <dbReference type="NCBI Taxonomy" id="1960155"/>
    <lineage>
        <taxon>Bacteria</taxon>
        <taxon>Bacillati</taxon>
        <taxon>Cyanobacteriota</taxon>
        <taxon>Cyanophyceae</taxon>
        <taxon>Oscillatoriophycideae</taxon>
        <taxon>Chroococcales</taxon>
        <taxon>Microcystaceae</taxon>
        <taxon>Microcystis</taxon>
    </lineage>
</organism>
<dbReference type="EMBL" id="MVGR01000004">
    <property type="protein sequence ID" value="OPF17376.1"/>
    <property type="molecule type" value="Genomic_DNA"/>
</dbReference>
<reference evidence="1 2" key="1">
    <citation type="submission" date="2017-02" db="EMBL/GenBank/DDBJ databases">
        <title>Genome sequence of Microcystis aeruginosa KW.</title>
        <authorList>
            <person name="Oh H.-M."/>
            <person name="Ahn C.-Y."/>
            <person name="Jeong H."/>
            <person name="Srivastava A."/>
            <person name="Lee H.-G."/>
            <person name="Kang S.-R."/>
        </authorList>
    </citation>
    <scope>NUCLEOTIDE SEQUENCE [LARGE SCALE GENOMIC DNA]</scope>
    <source>
        <strain evidence="1 2">KW</strain>
    </source>
</reference>
<accession>A0A1V4BSG5</accession>
<dbReference type="InterPro" id="IPR029060">
    <property type="entry name" value="PIN-like_dom_sf"/>
</dbReference>
<dbReference type="Proteomes" id="UP000189835">
    <property type="component" value="Unassembled WGS sequence"/>
</dbReference>
<evidence type="ECO:0000313" key="1">
    <source>
        <dbReference type="EMBL" id="OPF17376.1"/>
    </source>
</evidence>
<comment type="caution">
    <text evidence="1">The sequence shown here is derived from an EMBL/GenBank/DDBJ whole genome shotgun (WGS) entry which is preliminary data.</text>
</comment>
<sequence length="71" mass="8177">MGYGFLSTGKSSYNRRELKQFLEISKINCFAIDCDTAEYCSRVYYYLRKNGNPIATNDMWIAATALQYNLA</sequence>
<evidence type="ECO:0008006" key="3">
    <source>
        <dbReference type="Google" id="ProtNLM"/>
    </source>
</evidence>
<evidence type="ECO:0000313" key="2">
    <source>
        <dbReference type="Proteomes" id="UP000189835"/>
    </source>
</evidence>
<dbReference type="AlphaFoldDB" id="A0A1V4BSG5"/>
<protein>
    <recommendedName>
        <fullName evidence="3">Twitching motility protein PilT</fullName>
    </recommendedName>
</protein>